<gene>
    <name evidence="7" type="ORF">ZIOFF_041201</name>
</gene>
<dbReference type="InterPro" id="IPR019734">
    <property type="entry name" value="TPR_rpt"/>
</dbReference>
<dbReference type="GO" id="GO:0005634">
    <property type="term" value="C:nucleus"/>
    <property type="evidence" value="ECO:0007669"/>
    <property type="project" value="UniProtKB-SubCell"/>
</dbReference>
<dbReference type="PANTHER" id="PTHR36326:SF2">
    <property type="entry name" value="PROTEIN SULFUR DEFICIENCY-INDUCED 2"/>
    <property type="match status" value="1"/>
</dbReference>
<evidence type="ECO:0000256" key="5">
    <source>
        <dbReference type="ARBA" id="ARBA00023242"/>
    </source>
</evidence>
<evidence type="ECO:0000256" key="4">
    <source>
        <dbReference type="ARBA" id="ARBA00023054"/>
    </source>
</evidence>
<evidence type="ECO:0000313" key="7">
    <source>
        <dbReference type="EMBL" id="KAG6501322.1"/>
    </source>
</evidence>
<evidence type="ECO:0000256" key="1">
    <source>
        <dbReference type="ARBA" id="ARBA00004123"/>
    </source>
</evidence>
<protein>
    <submittedName>
        <fullName evidence="7">Uncharacterized protein</fullName>
    </submittedName>
</protein>
<dbReference type="InterPro" id="IPR044961">
    <property type="entry name" value="MS5/SDI1"/>
</dbReference>
<evidence type="ECO:0000256" key="3">
    <source>
        <dbReference type="ARBA" id="ARBA00022803"/>
    </source>
</evidence>
<organism evidence="7 8">
    <name type="scientific">Zingiber officinale</name>
    <name type="common">Ginger</name>
    <name type="synonym">Amomum zingiber</name>
    <dbReference type="NCBI Taxonomy" id="94328"/>
    <lineage>
        <taxon>Eukaryota</taxon>
        <taxon>Viridiplantae</taxon>
        <taxon>Streptophyta</taxon>
        <taxon>Embryophyta</taxon>
        <taxon>Tracheophyta</taxon>
        <taxon>Spermatophyta</taxon>
        <taxon>Magnoliopsida</taxon>
        <taxon>Liliopsida</taxon>
        <taxon>Zingiberales</taxon>
        <taxon>Zingiberaceae</taxon>
        <taxon>Zingiber</taxon>
    </lineage>
</organism>
<sequence>MEGSGNWTRREIGGDKDLFHVIHKVPSGDTPYVRAKHLQVVEKDPGAAILWFWKAINARDRVDSALKDMVMVMKQQDRAEEAIEAIRSFRHLCSKQAQESLDNLLIDLYKKCGRIEEQIQLLKQKLHMIYHGDAFNGRTTKTARSHGKKFQISIKQETARILGNLGWAYLLQNNYAASEVVYRKAQMIEPDANKACNLGLCLIRQGRSKEARHVLEDVIQSRFPGSDDCKIINKAQELIREIPLQPATPTSTSASETNFDVEDEILQRIDLMLDHWAPARSRRLPIFEEISCFRDQITC</sequence>
<keyword evidence="2" id="KW-0677">Repeat</keyword>
<keyword evidence="8" id="KW-1185">Reference proteome</keyword>
<keyword evidence="5" id="KW-0539">Nucleus</keyword>
<evidence type="ECO:0000313" key="8">
    <source>
        <dbReference type="Proteomes" id="UP000734854"/>
    </source>
</evidence>
<feature type="repeat" description="TPR" evidence="6">
    <location>
        <begin position="159"/>
        <end position="192"/>
    </location>
</feature>
<dbReference type="Proteomes" id="UP000734854">
    <property type="component" value="Unassembled WGS sequence"/>
</dbReference>
<keyword evidence="3 6" id="KW-0802">TPR repeat</keyword>
<name>A0A8J5GDE8_ZINOF</name>
<dbReference type="EMBL" id="JACMSC010000011">
    <property type="protein sequence ID" value="KAG6501322.1"/>
    <property type="molecule type" value="Genomic_DNA"/>
</dbReference>
<dbReference type="PANTHER" id="PTHR36326">
    <property type="entry name" value="PROTEIN POLLENLESS 3-LIKE 2"/>
    <property type="match status" value="1"/>
</dbReference>
<dbReference type="Pfam" id="PF13181">
    <property type="entry name" value="TPR_8"/>
    <property type="match status" value="1"/>
</dbReference>
<comment type="subcellular location">
    <subcellularLocation>
        <location evidence="1">Nucleus</location>
    </subcellularLocation>
</comment>
<dbReference type="AlphaFoldDB" id="A0A8J5GDE8"/>
<comment type="caution">
    <text evidence="7">The sequence shown here is derived from an EMBL/GenBank/DDBJ whole genome shotgun (WGS) entry which is preliminary data.</text>
</comment>
<evidence type="ECO:0000256" key="2">
    <source>
        <dbReference type="ARBA" id="ARBA00022737"/>
    </source>
</evidence>
<dbReference type="PROSITE" id="PS50005">
    <property type="entry name" value="TPR"/>
    <property type="match status" value="1"/>
</dbReference>
<reference evidence="7 8" key="1">
    <citation type="submission" date="2020-08" db="EMBL/GenBank/DDBJ databases">
        <title>Plant Genome Project.</title>
        <authorList>
            <person name="Zhang R.-G."/>
        </authorList>
    </citation>
    <scope>NUCLEOTIDE SEQUENCE [LARGE SCALE GENOMIC DNA]</scope>
    <source>
        <tissue evidence="7">Rhizome</tissue>
    </source>
</reference>
<evidence type="ECO:0000256" key="6">
    <source>
        <dbReference type="PROSITE-ProRule" id="PRU00339"/>
    </source>
</evidence>
<proteinExistence type="predicted"/>
<accession>A0A8J5GDE8</accession>
<keyword evidence="4" id="KW-0175">Coiled coil</keyword>